<dbReference type="Gene3D" id="2.70.98.60">
    <property type="entry name" value="alpha-galactosidase from lactobacil brevis"/>
    <property type="match status" value="1"/>
</dbReference>
<keyword evidence="4 6" id="KW-0378">Hydrolase</keyword>
<accession>A0ABU6G7E3</accession>
<dbReference type="Pfam" id="PF16875">
    <property type="entry name" value="Glyco_hydro_36N"/>
    <property type="match status" value="1"/>
</dbReference>
<dbReference type="Gene3D" id="3.20.20.70">
    <property type="entry name" value="Aldolase class I"/>
    <property type="match status" value="1"/>
</dbReference>
<sequence length="736" mass="83429">MGIVFDAASQTFHLQGKSSSYIMQLMKSKYLAHVHWGRGVRGSHLGGLLAIRRRCSFSPSTDPNDLTLSLDTLPQEFPAYGGSDFRVPAYQVQLDDGTTVSELLYESHRIYAGKPQLEGLPATYVEDEREAESMDITLIDQAIGLKVILTYTVFRDFDAITRSVRFVNVGSRPIKLLRALSFGMDLSHCDLDMLHLSGTWARERHIERRPIVTGGSVIESRRGSSSHSLNPFMALLSKQADEDHGDVYGFSLVYSGSFVAQAEVDPYGTTRVVMGINSFDFAWLLEAEQAFQTPEAVLVYSAEGIGGMSRTYHKLYRTRLCRGEFRDRHRPILINNWEATYFNFHAAKIEELAKVGKELGLELLVLDDGWFGQRDNDKSSLGDWFVDHNKLPEGLTDLANRVNGQDLEFGLWFEPEMVSPDSDLYRAHPDWCLHVPGRRRTEARQQLVLDYSRQDVRDYIVTVMTDILASSRITYVKWDMNRNMTEIGSAQLPPERQRETAHRYMLGLYEVMERVTSAFPNVLFESCSGGGGRFDPGMLYYMPQTWTSDNTDAVERLKIQYGTSIVYPISTMGAHVSAVPNHQVHRTTPLDIRGHVAMSGNFGYEMDLTTLTEAEKEAVKRQVALYKELRPLIQFGEFYRLSSPFQGADAAWMFVSEDRKEALVAYFQVLSEPNAPLKKLRLKGLEAGSNYQLFDADAADETVECFGGDELMHIGLNLPIWKGDFRSRLYRLKMEE</sequence>
<dbReference type="GO" id="GO:0004557">
    <property type="term" value="F:alpha-galactosidase activity"/>
    <property type="evidence" value="ECO:0007669"/>
    <property type="project" value="UniProtKB-EC"/>
</dbReference>
<dbReference type="InterPro" id="IPR017853">
    <property type="entry name" value="GH"/>
</dbReference>
<feature type="domain" description="Glycosyl hydrolase family 36 C-terminal" evidence="7">
    <location>
        <begin position="650"/>
        <end position="732"/>
    </location>
</feature>
<dbReference type="InterPro" id="IPR013785">
    <property type="entry name" value="Aldolase_TIM"/>
</dbReference>
<dbReference type="EC" id="3.2.1.22" evidence="3 6"/>
<dbReference type="InterPro" id="IPR000111">
    <property type="entry name" value="Glyco_hydro_27/36_CS"/>
</dbReference>
<dbReference type="PIRSF" id="PIRSF005536">
    <property type="entry name" value="Agal"/>
    <property type="match status" value="1"/>
</dbReference>
<evidence type="ECO:0000256" key="4">
    <source>
        <dbReference type="ARBA" id="ARBA00022801"/>
    </source>
</evidence>
<dbReference type="Gene3D" id="2.60.40.1180">
    <property type="entry name" value="Golgi alpha-mannosidase II"/>
    <property type="match status" value="1"/>
</dbReference>
<feature type="domain" description="Glycosyl hydrolase family 36 N-terminal" evidence="8">
    <location>
        <begin position="30"/>
        <end position="286"/>
    </location>
</feature>
<gene>
    <name evidence="9" type="ORF">P4I72_16120</name>
</gene>
<evidence type="ECO:0000259" key="7">
    <source>
        <dbReference type="Pfam" id="PF16874"/>
    </source>
</evidence>
<dbReference type="EMBL" id="JARLKY010000037">
    <property type="protein sequence ID" value="MEC0228654.1"/>
    <property type="molecule type" value="Genomic_DNA"/>
</dbReference>
<comment type="similarity">
    <text evidence="2">Belongs to the glycosyl hydrolase 36 family.</text>
</comment>
<reference evidence="9 10" key="1">
    <citation type="submission" date="2023-03" db="EMBL/GenBank/DDBJ databases">
        <title>Bacillus Genome Sequencing.</title>
        <authorList>
            <person name="Dunlap C."/>
        </authorList>
    </citation>
    <scope>NUCLEOTIDE SEQUENCE [LARGE SCALE GENOMIC DNA]</scope>
    <source>
        <strain evidence="9 10">BD-533</strain>
    </source>
</reference>
<dbReference type="PANTHER" id="PTHR43053:SF3">
    <property type="entry name" value="ALPHA-GALACTOSIDASE C-RELATED"/>
    <property type="match status" value="1"/>
</dbReference>
<dbReference type="RefSeq" id="WP_326072855.1">
    <property type="nucleotide sequence ID" value="NZ_JARLKY010000037.1"/>
</dbReference>
<proteinExistence type="inferred from homology"/>
<keyword evidence="5 6" id="KW-0326">Glycosidase</keyword>
<evidence type="ECO:0000256" key="3">
    <source>
        <dbReference type="ARBA" id="ARBA00012755"/>
    </source>
</evidence>
<dbReference type="PANTHER" id="PTHR43053">
    <property type="entry name" value="GLYCOSIDASE FAMILY 31"/>
    <property type="match status" value="1"/>
</dbReference>
<dbReference type="PROSITE" id="PS00512">
    <property type="entry name" value="ALPHA_GALACTOSIDASE"/>
    <property type="match status" value="1"/>
</dbReference>
<dbReference type="InterPro" id="IPR050985">
    <property type="entry name" value="Alpha-glycosidase_related"/>
</dbReference>
<evidence type="ECO:0000256" key="6">
    <source>
        <dbReference type="PIRNR" id="PIRNR005536"/>
    </source>
</evidence>
<dbReference type="CDD" id="cd14791">
    <property type="entry name" value="GH36"/>
    <property type="match status" value="1"/>
</dbReference>
<evidence type="ECO:0000313" key="9">
    <source>
        <dbReference type="EMBL" id="MEC0228654.1"/>
    </source>
</evidence>
<protein>
    <recommendedName>
        <fullName evidence="3 6">Alpha-galactosidase</fullName>
        <ecNumber evidence="3 6">3.2.1.22</ecNumber>
    </recommendedName>
</protein>
<keyword evidence="10" id="KW-1185">Reference proteome</keyword>
<dbReference type="SUPFAM" id="SSF51445">
    <property type="entry name" value="(Trans)glycosidases"/>
    <property type="match status" value="1"/>
</dbReference>
<evidence type="ECO:0000256" key="2">
    <source>
        <dbReference type="ARBA" id="ARBA00006202"/>
    </source>
</evidence>
<name>A0ABU6G7E3_9BACL</name>
<dbReference type="InterPro" id="IPR031705">
    <property type="entry name" value="Glyco_hydro_36_C"/>
</dbReference>
<organism evidence="9 10">
    <name type="scientific">Paenibacillus alba</name>
    <dbReference type="NCBI Taxonomy" id="1197127"/>
    <lineage>
        <taxon>Bacteria</taxon>
        <taxon>Bacillati</taxon>
        <taxon>Bacillota</taxon>
        <taxon>Bacilli</taxon>
        <taxon>Bacillales</taxon>
        <taxon>Paenibacillaceae</taxon>
        <taxon>Paenibacillus</taxon>
    </lineage>
</organism>
<dbReference type="InterPro" id="IPR031704">
    <property type="entry name" value="Glyco_hydro_36_N"/>
</dbReference>
<dbReference type="Pfam" id="PF02065">
    <property type="entry name" value="Melibiase"/>
    <property type="match status" value="1"/>
</dbReference>
<evidence type="ECO:0000256" key="1">
    <source>
        <dbReference type="ARBA" id="ARBA00001255"/>
    </source>
</evidence>
<comment type="catalytic activity">
    <reaction evidence="1 6">
        <text>Hydrolysis of terminal, non-reducing alpha-D-galactose residues in alpha-D-galactosides, including galactose oligosaccharides, galactomannans and galactolipids.</text>
        <dbReference type="EC" id="3.2.1.22"/>
    </reaction>
</comment>
<dbReference type="PRINTS" id="PR00743">
    <property type="entry name" value="GLHYDRLASE36"/>
</dbReference>
<dbReference type="Pfam" id="PF16874">
    <property type="entry name" value="Glyco_hydro_36C"/>
    <property type="match status" value="1"/>
</dbReference>
<evidence type="ECO:0000256" key="5">
    <source>
        <dbReference type="ARBA" id="ARBA00023295"/>
    </source>
</evidence>
<dbReference type="InterPro" id="IPR013780">
    <property type="entry name" value="Glyco_hydro_b"/>
</dbReference>
<evidence type="ECO:0000259" key="8">
    <source>
        <dbReference type="Pfam" id="PF16875"/>
    </source>
</evidence>
<evidence type="ECO:0000313" key="10">
    <source>
        <dbReference type="Proteomes" id="UP001338137"/>
    </source>
</evidence>
<dbReference type="Proteomes" id="UP001338137">
    <property type="component" value="Unassembled WGS sequence"/>
</dbReference>
<comment type="caution">
    <text evidence="9">The sequence shown here is derived from an EMBL/GenBank/DDBJ whole genome shotgun (WGS) entry which is preliminary data.</text>
</comment>
<dbReference type="InterPro" id="IPR038417">
    <property type="entry name" value="Alpga-gal_N_sf"/>
</dbReference>
<dbReference type="InterPro" id="IPR002252">
    <property type="entry name" value="Glyco_hydro_36"/>
</dbReference>